<protein>
    <submittedName>
        <fullName evidence="1">Uncharacterized protein</fullName>
    </submittedName>
</protein>
<organism evidence="1 2">
    <name type="scientific">Ilyodon furcidens</name>
    <name type="common">goldbreast splitfin</name>
    <dbReference type="NCBI Taxonomy" id="33524"/>
    <lineage>
        <taxon>Eukaryota</taxon>
        <taxon>Metazoa</taxon>
        <taxon>Chordata</taxon>
        <taxon>Craniata</taxon>
        <taxon>Vertebrata</taxon>
        <taxon>Euteleostomi</taxon>
        <taxon>Actinopterygii</taxon>
        <taxon>Neopterygii</taxon>
        <taxon>Teleostei</taxon>
        <taxon>Neoteleostei</taxon>
        <taxon>Acanthomorphata</taxon>
        <taxon>Ovalentaria</taxon>
        <taxon>Atherinomorphae</taxon>
        <taxon>Cyprinodontiformes</taxon>
        <taxon>Goodeidae</taxon>
        <taxon>Ilyodon</taxon>
    </lineage>
</organism>
<reference evidence="1 2" key="1">
    <citation type="submission" date="2021-06" db="EMBL/GenBank/DDBJ databases">
        <authorList>
            <person name="Palmer J.M."/>
        </authorList>
    </citation>
    <scope>NUCLEOTIDE SEQUENCE [LARGE SCALE GENOMIC DNA]</scope>
    <source>
        <strain evidence="2">if_2019</strain>
        <tissue evidence="1">Muscle</tissue>
    </source>
</reference>
<gene>
    <name evidence="1" type="ORF">ILYODFUR_010889</name>
</gene>
<accession>A0ABV0V233</accession>
<evidence type="ECO:0000313" key="2">
    <source>
        <dbReference type="Proteomes" id="UP001482620"/>
    </source>
</evidence>
<dbReference type="EMBL" id="JAHRIQ010093489">
    <property type="protein sequence ID" value="MEQ2251434.1"/>
    <property type="molecule type" value="Genomic_DNA"/>
</dbReference>
<comment type="caution">
    <text evidence="1">The sequence shown here is derived from an EMBL/GenBank/DDBJ whole genome shotgun (WGS) entry which is preliminary data.</text>
</comment>
<name>A0ABV0V233_9TELE</name>
<keyword evidence="2" id="KW-1185">Reference proteome</keyword>
<proteinExistence type="predicted"/>
<dbReference type="PROSITE" id="PS51257">
    <property type="entry name" value="PROKAR_LIPOPROTEIN"/>
    <property type="match status" value="1"/>
</dbReference>
<evidence type="ECO:0000313" key="1">
    <source>
        <dbReference type="EMBL" id="MEQ2251434.1"/>
    </source>
</evidence>
<sequence>MSTQKNNRQTKPFKIHCQVTAANSIILVLSCLQPEYIQISSGCDGKRNLDLSYQHKYNCGVWQHELLELPGDFEKKSGEFYQNQFLIWMIRRSAQGNTGRRHIAARQRFCQCSSNDFGI</sequence>
<dbReference type="Proteomes" id="UP001482620">
    <property type="component" value="Unassembled WGS sequence"/>
</dbReference>